<comment type="caution">
    <text evidence="1">The sequence shown here is derived from an EMBL/GenBank/DDBJ whole genome shotgun (WGS) entry which is preliminary data.</text>
</comment>
<reference evidence="2" key="1">
    <citation type="journal article" date="2019" name="Int. J. Syst. Evol. Microbiol.">
        <title>The Global Catalogue of Microorganisms (GCM) 10K type strain sequencing project: providing services to taxonomists for standard genome sequencing and annotation.</title>
        <authorList>
            <consortium name="The Broad Institute Genomics Platform"/>
            <consortium name="The Broad Institute Genome Sequencing Center for Infectious Disease"/>
            <person name="Wu L."/>
            <person name="Ma J."/>
        </authorList>
    </citation>
    <scope>NUCLEOTIDE SEQUENCE [LARGE SCALE GENOMIC DNA]</scope>
    <source>
        <strain evidence="2">KCTC 42662</strain>
    </source>
</reference>
<dbReference type="Proteomes" id="UP001597545">
    <property type="component" value="Unassembled WGS sequence"/>
</dbReference>
<evidence type="ECO:0000313" key="1">
    <source>
        <dbReference type="EMBL" id="MFD2548956.1"/>
    </source>
</evidence>
<keyword evidence="2" id="KW-1185">Reference proteome</keyword>
<name>A0ABW5KK10_9SPHI</name>
<dbReference type="InterPro" id="IPR015422">
    <property type="entry name" value="PyrdxlP-dep_Trfase_small"/>
</dbReference>
<dbReference type="PANTHER" id="PTHR42858:SF1">
    <property type="entry name" value="LD15494P"/>
    <property type="match status" value="1"/>
</dbReference>
<gene>
    <name evidence="1" type="ORF">ACFSR5_15000</name>
</gene>
<dbReference type="SUPFAM" id="SSF53383">
    <property type="entry name" value="PLP-dependent transferases"/>
    <property type="match status" value="1"/>
</dbReference>
<proteinExistence type="predicted"/>
<dbReference type="RefSeq" id="WP_380905241.1">
    <property type="nucleotide sequence ID" value="NZ_JBHUEG010000006.1"/>
</dbReference>
<dbReference type="EMBL" id="JBHULR010000007">
    <property type="protein sequence ID" value="MFD2548956.1"/>
    <property type="molecule type" value="Genomic_DNA"/>
</dbReference>
<dbReference type="Gene3D" id="3.90.1150.10">
    <property type="entry name" value="Aspartate Aminotransferase, domain 1"/>
    <property type="match status" value="1"/>
</dbReference>
<dbReference type="PANTHER" id="PTHR42858">
    <property type="entry name" value="AMINOTRANSFERASE"/>
    <property type="match status" value="1"/>
</dbReference>
<accession>A0ABW5KK10</accession>
<evidence type="ECO:0000313" key="2">
    <source>
        <dbReference type="Proteomes" id="UP001597545"/>
    </source>
</evidence>
<dbReference type="InterPro" id="IPR015424">
    <property type="entry name" value="PyrdxlP-dep_Trfase"/>
</dbReference>
<sequence length="89" mass="10229">MLKFSRAISEYFPDGTMASRLQGGFVQWIELPSNINAIDLYERAQRLNISFAPGRVFTLQKQYENCLRLNYGLLWNDALERSQVIGRAG</sequence>
<protein>
    <submittedName>
        <fullName evidence="1">Uncharacterized protein</fullName>
    </submittedName>
</protein>
<organism evidence="1 2">
    <name type="scientific">Sphingobacterium suaedae</name>
    <dbReference type="NCBI Taxonomy" id="1686402"/>
    <lineage>
        <taxon>Bacteria</taxon>
        <taxon>Pseudomonadati</taxon>
        <taxon>Bacteroidota</taxon>
        <taxon>Sphingobacteriia</taxon>
        <taxon>Sphingobacteriales</taxon>
        <taxon>Sphingobacteriaceae</taxon>
        <taxon>Sphingobacterium</taxon>
    </lineage>
</organism>